<evidence type="ECO:0000256" key="1">
    <source>
        <dbReference type="SAM" id="MobiDB-lite"/>
    </source>
</evidence>
<gene>
    <name evidence="2" type="ORF">MELLADRAFT_72294</name>
</gene>
<dbReference type="OrthoDB" id="10356930at2759"/>
<organism evidence="3">
    <name type="scientific">Melampsora larici-populina (strain 98AG31 / pathotype 3-4-7)</name>
    <name type="common">Poplar leaf rust fungus</name>
    <dbReference type="NCBI Taxonomy" id="747676"/>
    <lineage>
        <taxon>Eukaryota</taxon>
        <taxon>Fungi</taxon>
        <taxon>Dikarya</taxon>
        <taxon>Basidiomycota</taxon>
        <taxon>Pucciniomycotina</taxon>
        <taxon>Pucciniomycetes</taxon>
        <taxon>Pucciniales</taxon>
        <taxon>Melampsoraceae</taxon>
        <taxon>Melampsora</taxon>
    </lineage>
</organism>
<dbReference type="InParanoid" id="F4RS31"/>
<dbReference type="Proteomes" id="UP000001072">
    <property type="component" value="Unassembled WGS sequence"/>
</dbReference>
<sequence>MALGQVEDGEEDTEAEIAKRTPTTLRALRDGVLNKLAGDENVSQMVNVTLKNSEAAERANELTAVALERHQEQTAVTNAQRERELAQSQARLDLDSQTARETIALRREELQAAGAREDKKDKTINELKSLMDSVQKNLADMGSVIKMIAERFPPGNGS</sequence>
<dbReference type="AlphaFoldDB" id="F4RS31"/>
<dbReference type="VEuPathDB" id="FungiDB:MELLADRAFT_72294"/>
<proteinExistence type="predicted"/>
<protein>
    <submittedName>
        <fullName evidence="2">Uncharacterized protein</fullName>
    </submittedName>
</protein>
<keyword evidence="3" id="KW-1185">Reference proteome</keyword>
<dbReference type="EMBL" id="GL883116">
    <property type="protein sequence ID" value="EGG04785.1"/>
    <property type="molecule type" value="Genomic_DNA"/>
</dbReference>
<dbReference type="GeneID" id="18932061"/>
<dbReference type="KEGG" id="mlr:MELLADRAFT_72294"/>
<evidence type="ECO:0000313" key="3">
    <source>
        <dbReference type="Proteomes" id="UP000001072"/>
    </source>
</evidence>
<name>F4RS31_MELLP</name>
<feature type="region of interest" description="Disordered" evidence="1">
    <location>
        <begin position="1"/>
        <end position="21"/>
    </location>
</feature>
<dbReference type="HOGENOM" id="CLU_1669769_0_0_1"/>
<reference evidence="3" key="1">
    <citation type="journal article" date="2011" name="Proc. Natl. Acad. Sci. U.S.A.">
        <title>Obligate biotrophy features unraveled by the genomic analysis of rust fungi.</title>
        <authorList>
            <person name="Duplessis S."/>
            <person name="Cuomo C.A."/>
            <person name="Lin Y.-C."/>
            <person name="Aerts A."/>
            <person name="Tisserant E."/>
            <person name="Veneault-Fourrey C."/>
            <person name="Joly D.L."/>
            <person name="Hacquard S."/>
            <person name="Amselem J."/>
            <person name="Cantarel B.L."/>
            <person name="Chiu R."/>
            <person name="Coutinho P.M."/>
            <person name="Feau N."/>
            <person name="Field M."/>
            <person name="Frey P."/>
            <person name="Gelhaye E."/>
            <person name="Goldberg J."/>
            <person name="Grabherr M.G."/>
            <person name="Kodira C.D."/>
            <person name="Kohler A."/>
            <person name="Kuees U."/>
            <person name="Lindquist E.A."/>
            <person name="Lucas S.M."/>
            <person name="Mago R."/>
            <person name="Mauceli E."/>
            <person name="Morin E."/>
            <person name="Murat C."/>
            <person name="Pangilinan J.L."/>
            <person name="Park R."/>
            <person name="Pearson M."/>
            <person name="Quesneville H."/>
            <person name="Rouhier N."/>
            <person name="Sakthikumar S."/>
            <person name="Salamov A.A."/>
            <person name="Schmutz J."/>
            <person name="Selles B."/>
            <person name="Shapiro H."/>
            <person name="Tanguay P."/>
            <person name="Tuskan G.A."/>
            <person name="Henrissat B."/>
            <person name="Van de Peer Y."/>
            <person name="Rouze P."/>
            <person name="Ellis J.G."/>
            <person name="Dodds P.N."/>
            <person name="Schein J.E."/>
            <person name="Zhong S."/>
            <person name="Hamelin R.C."/>
            <person name="Grigoriev I.V."/>
            <person name="Szabo L.J."/>
            <person name="Martin F."/>
        </authorList>
    </citation>
    <scope>NUCLEOTIDE SEQUENCE [LARGE SCALE GENOMIC DNA]</scope>
    <source>
        <strain evidence="3">98AG31 / pathotype 3-4-7</strain>
    </source>
</reference>
<evidence type="ECO:0000313" key="2">
    <source>
        <dbReference type="EMBL" id="EGG04785.1"/>
    </source>
</evidence>
<accession>F4RS31</accession>
<dbReference type="RefSeq" id="XP_007411876.1">
    <property type="nucleotide sequence ID" value="XM_007411814.1"/>
</dbReference>